<evidence type="ECO:0000256" key="1">
    <source>
        <dbReference type="ARBA" id="ARBA00014474"/>
    </source>
</evidence>
<dbReference type="InterPro" id="IPR010211">
    <property type="entry name" value="Redox-sen_tscrpt-act_SoxR"/>
</dbReference>
<dbReference type="PATRIC" id="fig|1304275.5.peg.3339"/>
<dbReference type="InterPro" id="IPR015358">
    <property type="entry name" value="Tscrpt_reg_MerR_DNA-bd"/>
</dbReference>
<dbReference type="SUPFAM" id="SSF46955">
    <property type="entry name" value="Putative DNA-binding domain"/>
    <property type="match status" value="1"/>
</dbReference>
<dbReference type="RefSeq" id="WP_084189145.1">
    <property type="nucleotide sequence ID" value="NZ_APNK01000037.1"/>
</dbReference>
<proteinExistence type="predicted"/>
<evidence type="ECO:0000256" key="7">
    <source>
        <dbReference type="ARBA" id="ARBA00023125"/>
    </source>
</evidence>
<dbReference type="GO" id="GO:0046872">
    <property type="term" value="F:metal ion binding"/>
    <property type="evidence" value="ECO:0007669"/>
    <property type="project" value="UniProtKB-KW"/>
</dbReference>
<dbReference type="PRINTS" id="PR00040">
    <property type="entry name" value="HTHMERR"/>
</dbReference>
<evidence type="ECO:0000256" key="9">
    <source>
        <dbReference type="SAM" id="MobiDB-lite"/>
    </source>
</evidence>
<accession>A0A084IHJ7</accession>
<dbReference type="Pfam" id="PF00376">
    <property type="entry name" value="MerR"/>
    <property type="match status" value="1"/>
</dbReference>
<dbReference type="NCBIfam" id="TIGR01950">
    <property type="entry name" value="SoxR"/>
    <property type="match status" value="1"/>
</dbReference>
<reference evidence="11 12" key="1">
    <citation type="submission" date="2013-03" db="EMBL/GenBank/DDBJ databases">
        <title>Salinisphaera hydrothermalis C41B8 Genome Sequencing.</title>
        <authorList>
            <person name="Li C."/>
            <person name="Lai Q."/>
            <person name="Shao Z."/>
        </authorList>
    </citation>
    <scope>NUCLEOTIDE SEQUENCE [LARGE SCALE GENOMIC DNA]</scope>
    <source>
        <strain evidence="11 12">C41B8</strain>
    </source>
</reference>
<keyword evidence="8" id="KW-0804">Transcription</keyword>
<evidence type="ECO:0000256" key="4">
    <source>
        <dbReference type="ARBA" id="ARBA00023004"/>
    </source>
</evidence>
<dbReference type="GO" id="GO:0051537">
    <property type="term" value="F:2 iron, 2 sulfur cluster binding"/>
    <property type="evidence" value="ECO:0007669"/>
    <property type="project" value="UniProtKB-KW"/>
</dbReference>
<dbReference type="PANTHER" id="PTHR30204:SF0">
    <property type="entry name" value="REDOX-SENSITIVE TRANSCRIPTIONAL ACTIVATOR SOXR"/>
    <property type="match status" value="1"/>
</dbReference>
<dbReference type="Gene3D" id="1.10.1660.10">
    <property type="match status" value="1"/>
</dbReference>
<dbReference type="InterPro" id="IPR000551">
    <property type="entry name" value="MerR-type_HTH_dom"/>
</dbReference>
<evidence type="ECO:0000313" key="11">
    <source>
        <dbReference type="EMBL" id="KEZ76181.1"/>
    </source>
</evidence>
<evidence type="ECO:0000313" key="12">
    <source>
        <dbReference type="Proteomes" id="UP000028302"/>
    </source>
</evidence>
<keyword evidence="12" id="KW-1185">Reference proteome</keyword>
<evidence type="ECO:0000256" key="6">
    <source>
        <dbReference type="ARBA" id="ARBA00023015"/>
    </source>
</evidence>
<dbReference type="GO" id="GO:0006979">
    <property type="term" value="P:response to oxidative stress"/>
    <property type="evidence" value="ECO:0007669"/>
    <property type="project" value="InterPro"/>
</dbReference>
<name>A0A084IHJ7_SALHC</name>
<sequence>MPQSRQLPPYKQALTVGEVARRCGVPVSTLHFYERQGLITAARSSGNQRRYRRDVVRRVAVIKTAQRVGIPLDAIGDALATLPEGRAPTAADWARLSAQWRAELDARITRLTQLRDALDGCIGCGCLSLAACPLRNPDDVLGADGPGPRRFESGVPQAQSPASAHCRSWHSHGKETSSARMML</sequence>
<dbReference type="CDD" id="cd01110">
    <property type="entry name" value="HTH_SoxR"/>
    <property type="match status" value="1"/>
</dbReference>
<comment type="caution">
    <text evidence="11">The sequence shown here is derived from an EMBL/GenBank/DDBJ whole genome shotgun (WGS) entry which is preliminary data.</text>
</comment>
<feature type="domain" description="HTH merR-type" evidence="10">
    <location>
        <begin position="13"/>
        <end position="81"/>
    </location>
</feature>
<keyword evidence="3" id="KW-0479">Metal-binding</keyword>
<dbReference type="InterPro" id="IPR009061">
    <property type="entry name" value="DNA-bd_dom_put_sf"/>
</dbReference>
<dbReference type="PROSITE" id="PS50937">
    <property type="entry name" value="HTH_MERR_2"/>
    <property type="match status" value="1"/>
</dbReference>
<gene>
    <name evidence="11" type="ORF">C41B8_16309</name>
</gene>
<keyword evidence="6" id="KW-0805">Transcription regulation</keyword>
<keyword evidence="2" id="KW-0001">2Fe-2S</keyword>
<protein>
    <recommendedName>
        <fullName evidence="1">Redox-sensitive transcriptional activator SoxR</fullName>
    </recommendedName>
</protein>
<dbReference type="Pfam" id="PF09278">
    <property type="entry name" value="MerR-DNA-bind"/>
    <property type="match status" value="1"/>
</dbReference>
<keyword evidence="4" id="KW-0408">Iron</keyword>
<evidence type="ECO:0000256" key="2">
    <source>
        <dbReference type="ARBA" id="ARBA00022714"/>
    </source>
</evidence>
<evidence type="ECO:0000256" key="8">
    <source>
        <dbReference type="ARBA" id="ARBA00023163"/>
    </source>
</evidence>
<evidence type="ECO:0000256" key="3">
    <source>
        <dbReference type="ARBA" id="ARBA00022723"/>
    </source>
</evidence>
<dbReference type="InterPro" id="IPR047057">
    <property type="entry name" value="MerR_fam"/>
</dbReference>
<organism evidence="11 12">
    <name type="scientific">Salinisphaera hydrothermalis (strain C41B8)</name>
    <dbReference type="NCBI Taxonomy" id="1304275"/>
    <lineage>
        <taxon>Bacteria</taxon>
        <taxon>Pseudomonadati</taxon>
        <taxon>Pseudomonadota</taxon>
        <taxon>Gammaproteobacteria</taxon>
        <taxon>Salinisphaerales</taxon>
        <taxon>Salinisphaeraceae</taxon>
        <taxon>Salinisphaera</taxon>
    </lineage>
</organism>
<dbReference type="GO" id="GO:0003700">
    <property type="term" value="F:DNA-binding transcription factor activity"/>
    <property type="evidence" value="ECO:0007669"/>
    <property type="project" value="InterPro"/>
</dbReference>
<dbReference type="STRING" id="1304275.C41B8_16309"/>
<dbReference type="GO" id="GO:0003677">
    <property type="term" value="F:DNA binding"/>
    <property type="evidence" value="ECO:0007669"/>
    <property type="project" value="UniProtKB-KW"/>
</dbReference>
<dbReference type="AlphaFoldDB" id="A0A084IHJ7"/>
<dbReference type="EMBL" id="APNK01000037">
    <property type="protein sequence ID" value="KEZ76181.1"/>
    <property type="molecule type" value="Genomic_DNA"/>
</dbReference>
<feature type="region of interest" description="Disordered" evidence="9">
    <location>
        <begin position="143"/>
        <end position="183"/>
    </location>
</feature>
<dbReference type="PANTHER" id="PTHR30204">
    <property type="entry name" value="REDOX-CYCLING DRUG-SENSING TRANSCRIPTIONAL ACTIVATOR SOXR"/>
    <property type="match status" value="1"/>
</dbReference>
<keyword evidence="7" id="KW-0238">DNA-binding</keyword>
<dbReference type="SMART" id="SM00422">
    <property type="entry name" value="HTH_MERR"/>
    <property type="match status" value="1"/>
</dbReference>
<evidence type="ECO:0000259" key="10">
    <source>
        <dbReference type="PROSITE" id="PS50937"/>
    </source>
</evidence>
<dbReference type="eggNOG" id="COG0789">
    <property type="taxonomic scope" value="Bacteria"/>
</dbReference>
<keyword evidence="5" id="KW-0411">Iron-sulfur</keyword>
<dbReference type="OrthoDB" id="9802944at2"/>
<evidence type="ECO:0000256" key="5">
    <source>
        <dbReference type="ARBA" id="ARBA00023014"/>
    </source>
</evidence>
<dbReference type="Proteomes" id="UP000028302">
    <property type="component" value="Unassembled WGS sequence"/>
</dbReference>